<dbReference type="RefSeq" id="XP_042994662.1">
    <property type="nucleotide sequence ID" value="XM_043138728.1"/>
</dbReference>
<protein>
    <submittedName>
        <fullName evidence="1">Uncharacterized protein</fullName>
    </submittedName>
</protein>
<dbReference type="KEGG" id="uvi:66062008"/>
<evidence type="ECO:0000313" key="2">
    <source>
        <dbReference type="Proteomes" id="UP000027002"/>
    </source>
</evidence>
<proteinExistence type="predicted"/>
<keyword evidence="2" id="KW-1185">Reference proteome</keyword>
<name>A0A8E5HKC3_USTVR</name>
<evidence type="ECO:0000313" key="1">
    <source>
        <dbReference type="EMBL" id="QUC16989.1"/>
    </source>
</evidence>
<reference evidence="1" key="1">
    <citation type="submission" date="2020-03" db="EMBL/GenBank/DDBJ databases">
        <title>A mixture of massive structural variations and highly conserved coding sequences in Ustilaginoidea virens genome.</title>
        <authorList>
            <person name="Zhang K."/>
            <person name="Zhao Z."/>
            <person name="Zhang Z."/>
            <person name="Li Y."/>
            <person name="Hsiang T."/>
            <person name="Sun W."/>
        </authorList>
    </citation>
    <scope>NUCLEOTIDE SEQUENCE</scope>
    <source>
        <strain evidence="1">UV-8b</strain>
    </source>
</reference>
<accession>A0A8E5HKC3</accession>
<dbReference type="GeneID" id="66062008"/>
<dbReference type="Proteomes" id="UP000027002">
    <property type="component" value="Chromosome 1"/>
</dbReference>
<organism evidence="1 2">
    <name type="scientific">Ustilaginoidea virens</name>
    <name type="common">Rice false smut fungus</name>
    <name type="synonym">Villosiclava virens</name>
    <dbReference type="NCBI Taxonomy" id="1159556"/>
    <lineage>
        <taxon>Eukaryota</taxon>
        <taxon>Fungi</taxon>
        <taxon>Dikarya</taxon>
        <taxon>Ascomycota</taxon>
        <taxon>Pezizomycotina</taxon>
        <taxon>Sordariomycetes</taxon>
        <taxon>Hypocreomycetidae</taxon>
        <taxon>Hypocreales</taxon>
        <taxon>Clavicipitaceae</taxon>
        <taxon>Ustilaginoidea</taxon>
    </lineage>
</organism>
<dbReference type="EMBL" id="CP072753">
    <property type="protein sequence ID" value="QUC16989.1"/>
    <property type="molecule type" value="Genomic_DNA"/>
</dbReference>
<dbReference type="AlphaFoldDB" id="A0A8E5HKC3"/>
<gene>
    <name evidence="1" type="ORF">UV8b_01230</name>
</gene>
<sequence>MYICFGCVHSPGTNVPRPLFRGGNQSSCLCITGIDFSLLSSLNSLCQGFPIRRLHGCRTIASFVDNLIPADPLTSLCSRVPGVGDFTQLSVNIAVHQVLAVRCMPTYFIPLPEAFTSADKNKRGPKGS</sequence>